<evidence type="ECO:0000313" key="2">
    <source>
        <dbReference type="Proteomes" id="UP000821853"/>
    </source>
</evidence>
<protein>
    <submittedName>
        <fullName evidence="1">Uncharacterized protein</fullName>
    </submittedName>
</protein>
<dbReference type="EMBL" id="JABSTR010000005">
    <property type="protein sequence ID" value="KAH9371498.1"/>
    <property type="molecule type" value="Genomic_DNA"/>
</dbReference>
<sequence length="106" mass="11736">MKLSKHFSVNTAGNHDLRQKVNALSSNPKPQIQKLLSFKKRLPLLILVAAFSAHAVTGTNTGCLSIERHIKADMLSKLLLEAIIRLAEQAGLFCWVCGTQRATWEP</sequence>
<accession>A0A9J6G7T2</accession>
<dbReference type="VEuPathDB" id="VectorBase:HLOH_042605"/>
<name>A0A9J6G7T2_HAELO</name>
<dbReference type="AlphaFoldDB" id="A0A9J6G7T2"/>
<reference evidence="1 2" key="1">
    <citation type="journal article" date="2020" name="Cell">
        <title>Large-Scale Comparative Analyses of Tick Genomes Elucidate Their Genetic Diversity and Vector Capacities.</title>
        <authorList>
            <consortium name="Tick Genome and Microbiome Consortium (TIGMIC)"/>
            <person name="Jia N."/>
            <person name="Wang J."/>
            <person name="Shi W."/>
            <person name="Du L."/>
            <person name="Sun Y."/>
            <person name="Zhan W."/>
            <person name="Jiang J.F."/>
            <person name="Wang Q."/>
            <person name="Zhang B."/>
            <person name="Ji P."/>
            <person name="Bell-Sakyi L."/>
            <person name="Cui X.M."/>
            <person name="Yuan T.T."/>
            <person name="Jiang B.G."/>
            <person name="Yang W.F."/>
            <person name="Lam T.T."/>
            <person name="Chang Q.C."/>
            <person name="Ding S.J."/>
            <person name="Wang X.J."/>
            <person name="Zhu J.G."/>
            <person name="Ruan X.D."/>
            <person name="Zhao L."/>
            <person name="Wei J.T."/>
            <person name="Ye R.Z."/>
            <person name="Que T.C."/>
            <person name="Du C.H."/>
            <person name="Zhou Y.H."/>
            <person name="Cheng J.X."/>
            <person name="Dai P.F."/>
            <person name="Guo W.B."/>
            <person name="Han X.H."/>
            <person name="Huang E.J."/>
            <person name="Li L.F."/>
            <person name="Wei W."/>
            <person name="Gao Y.C."/>
            <person name="Liu J.Z."/>
            <person name="Shao H.Z."/>
            <person name="Wang X."/>
            <person name="Wang C.C."/>
            <person name="Yang T.C."/>
            <person name="Huo Q.B."/>
            <person name="Li W."/>
            <person name="Chen H.Y."/>
            <person name="Chen S.E."/>
            <person name="Zhou L.G."/>
            <person name="Ni X.B."/>
            <person name="Tian J.H."/>
            <person name="Sheng Y."/>
            <person name="Liu T."/>
            <person name="Pan Y.S."/>
            <person name="Xia L.Y."/>
            <person name="Li J."/>
            <person name="Zhao F."/>
            <person name="Cao W.C."/>
        </authorList>
    </citation>
    <scope>NUCLEOTIDE SEQUENCE [LARGE SCALE GENOMIC DNA]</scope>
    <source>
        <strain evidence="1">HaeL-2018</strain>
    </source>
</reference>
<proteinExistence type="predicted"/>
<dbReference type="Proteomes" id="UP000821853">
    <property type="component" value="Chromosome 3"/>
</dbReference>
<evidence type="ECO:0000313" key="1">
    <source>
        <dbReference type="EMBL" id="KAH9371498.1"/>
    </source>
</evidence>
<organism evidence="1 2">
    <name type="scientific">Haemaphysalis longicornis</name>
    <name type="common">Bush tick</name>
    <dbReference type="NCBI Taxonomy" id="44386"/>
    <lineage>
        <taxon>Eukaryota</taxon>
        <taxon>Metazoa</taxon>
        <taxon>Ecdysozoa</taxon>
        <taxon>Arthropoda</taxon>
        <taxon>Chelicerata</taxon>
        <taxon>Arachnida</taxon>
        <taxon>Acari</taxon>
        <taxon>Parasitiformes</taxon>
        <taxon>Ixodida</taxon>
        <taxon>Ixodoidea</taxon>
        <taxon>Ixodidae</taxon>
        <taxon>Haemaphysalinae</taxon>
        <taxon>Haemaphysalis</taxon>
    </lineage>
</organism>
<gene>
    <name evidence="1" type="ORF">HPB48_021499</name>
</gene>
<keyword evidence="2" id="KW-1185">Reference proteome</keyword>
<comment type="caution">
    <text evidence="1">The sequence shown here is derived from an EMBL/GenBank/DDBJ whole genome shotgun (WGS) entry which is preliminary data.</text>
</comment>